<feature type="region of interest" description="Disordered" evidence="2">
    <location>
        <begin position="1"/>
        <end position="22"/>
    </location>
</feature>
<dbReference type="InterPro" id="IPR054476">
    <property type="entry name" value="Ltn1_N"/>
</dbReference>
<dbReference type="InterPro" id="IPR016024">
    <property type="entry name" value="ARM-type_fold"/>
</dbReference>
<keyword evidence="1" id="KW-0833">Ubl conjugation pathway</keyword>
<keyword evidence="1" id="KW-0863">Zinc-finger</keyword>
<evidence type="ECO:0000256" key="2">
    <source>
        <dbReference type="SAM" id="MobiDB-lite"/>
    </source>
</evidence>
<dbReference type="AlphaFoldDB" id="A0A9W8I9R8"/>
<dbReference type="GO" id="GO:0008270">
    <property type="term" value="F:zinc ion binding"/>
    <property type="evidence" value="ECO:0007669"/>
    <property type="project" value="UniProtKB-KW"/>
</dbReference>
<dbReference type="InterPro" id="IPR011989">
    <property type="entry name" value="ARM-like"/>
</dbReference>
<evidence type="ECO:0000256" key="1">
    <source>
        <dbReference type="RuleBase" id="RU367090"/>
    </source>
</evidence>
<reference evidence="4" key="1">
    <citation type="submission" date="2022-07" db="EMBL/GenBank/DDBJ databases">
        <title>Phylogenomic reconstructions and comparative analyses of Kickxellomycotina fungi.</title>
        <authorList>
            <person name="Reynolds N.K."/>
            <person name="Stajich J.E."/>
            <person name="Barry K."/>
            <person name="Grigoriev I.V."/>
            <person name="Crous P."/>
            <person name="Smith M.E."/>
        </authorList>
    </citation>
    <scope>NUCLEOTIDE SEQUENCE</scope>
    <source>
        <strain evidence="4">NRRL 1566</strain>
    </source>
</reference>
<keyword evidence="1" id="KW-0808">Transferase</keyword>
<name>A0A9W8I9R8_9FUNG</name>
<comment type="caution">
    <text evidence="4">The sequence shown here is derived from an EMBL/GenBank/DDBJ whole genome shotgun (WGS) entry which is preliminary data.</text>
</comment>
<dbReference type="SUPFAM" id="SSF48371">
    <property type="entry name" value="ARM repeat"/>
    <property type="match status" value="1"/>
</dbReference>
<dbReference type="EC" id="2.3.2.27" evidence="1"/>
<sequence length="286" mass="32019">MSNKGKQPRVKGNLKPTSSSRAANLVGENTAAINAFKANPALAFAQLSRTAAMSPAGSKSRSGDSNSGDDKSGSSTPQSSELGQIDANLAYQMRRLGKSDARTRMRALVELRGYVEEYTWDTGLDKMLLAWPRWFSLHIFDQNRRIRALVAQVHADLVMKVGRHLAAHLKEIIGPWLASFFDPNRDVARTSRSAFETVFSEKKRKQVFSYCFSELVNFCNHNITNQTPSSVSDSRFDDSKDKHSRYEQVVGAAFGVLTLMVENVDKLMEHQDDFFMLLNDKQTLSM</sequence>
<keyword evidence="1" id="KW-0862">Zinc</keyword>
<keyword evidence="5" id="KW-1185">Reference proteome</keyword>
<evidence type="ECO:0000313" key="5">
    <source>
        <dbReference type="Proteomes" id="UP001139887"/>
    </source>
</evidence>
<dbReference type="InterPro" id="IPR039795">
    <property type="entry name" value="LTN1/Rkr1"/>
</dbReference>
<feature type="region of interest" description="Disordered" evidence="2">
    <location>
        <begin position="53"/>
        <end position="84"/>
    </location>
</feature>
<comment type="catalytic activity">
    <reaction evidence="1">
        <text>S-ubiquitinyl-[E2 ubiquitin-conjugating enzyme]-L-cysteine + [acceptor protein]-L-lysine = [E2 ubiquitin-conjugating enzyme]-L-cysteine + N(6)-ubiquitinyl-[acceptor protein]-L-lysine.</text>
        <dbReference type="EC" id="2.3.2.27"/>
    </reaction>
</comment>
<dbReference type="GO" id="GO:0005829">
    <property type="term" value="C:cytosol"/>
    <property type="evidence" value="ECO:0007669"/>
    <property type="project" value="UniProtKB-UniRule"/>
</dbReference>
<comment type="subunit">
    <text evidence="1">Component of the ribosome quality control complex (RQC).</text>
</comment>
<dbReference type="GO" id="GO:0072344">
    <property type="term" value="P:rescue of stalled ribosome"/>
    <property type="evidence" value="ECO:0007669"/>
    <property type="project" value="UniProtKB-UniRule"/>
</dbReference>
<dbReference type="GO" id="GO:1990116">
    <property type="term" value="P:ribosome-associated ubiquitin-dependent protein catabolic process"/>
    <property type="evidence" value="ECO:0007669"/>
    <property type="project" value="UniProtKB-UniRule"/>
</dbReference>
<dbReference type="Pfam" id="PF22958">
    <property type="entry name" value="Ltn1_1st"/>
    <property type="match status" value="1"/>
</dbReference>
<protein>
    <recommendedName>
        <fullName evidence="1">E3 ubiquitin-protein ligase listerin</fullName>
        <ecNumber evidence="1">2.3.2.27</ecNumber>
    </recommendedName>
    <alternativeName>
        <fullName evidence="1">RING-type E3 ubiquitin transferase listerin</fullName>
    </alternativeName>
</protein>
<evidence type="ECO:0000313" key="4">
    <source>
        <dbReference type="EMBL" id="KAJ2843125.1"/>
    </source>
</evidence>
<feature type="compositionally biased region" description="Low complexity" evidence="2">
    <location>
        <begin position="57"/>
        <end position="66"/>
    </location>
</feature>
<dbReference type="Gene3D" id="1.25.10.10">
    <property type="entry name" value="Leucine-rich Repeat Variant"/>
    <property type="match status" value="1"/>
</dbReference>
<feature type="non-terminal residue" evidence="4">
    <location>
        <position position="286"/>
    </location>
</feature>
<organism evidence="4 5">
    <name type="scientific">Coemansia brasiliensis</name>
    <dbReference type="NCBI Taxonomy" id="2650707"/>
    <lineage>
        <taxon>Eukaryota</taxon>
        <taxon>Fungi</taxon>
        <taxon>Fungi incertae sedis</taxon>
        <taxon>Zoopagomycota</taxon>
        <taxon>Kickxellomycotina</taxon>
        <taxon>Kickxellomycetes</taxon>
        <taxon>Kickxellales</taxon>
        <taxon>Kickxellaceae</taxon>
        <taxon>Coemansia</taxon>
    </lineage>
</organism>
<comment type="function">
    <text evidence="1">E3 ubiquitin-protein ligase. Component of the ribosome quality control complex (RQC), a ribosome-associated complex that mediates ubiquitination and extraction of incompletely synthesized nascent chains for proteasomal degradation.</text>
</comment>
<dbReference type="PANTHER" id="PTHR12389">
    <property type="entry name" value="ZINC FINGER PROTEIN 294"/>
    <property type="match status" value="1"/>
</dbReference>
<dbReference type="PANTHER" id="PTHR12389:SF0">
    <property type="entry name" value="E3 UBIQUITIN-PROTEIN LIGASE LISTERIN"/>
    <property type="match status" value="1"/>
</dbReference>
<comment type="similarity">
    <text evidence="1">Belongs to the LTN1 family.</text>
</comment>
<dbReference type="GO" id="GO:0061630">
    <property type="term" value="F:ubiquitin protein ligase activity"/>
    <property type="evidence" value="ECO:0007669"/>
    <property type="project" value="UniProtKB-UniRule"/>
</dbReference>
<accession>A0A9W8I9R8</accession>
<evidence type="ECO:0000259" key="3">
    <source>
        <dbReference type="Pfam" id="PF22958"/>
    </source>
</evidence>
<dbReference type="EMBL" id="JANBUW010001516">
    <property type="protein sequence ID" value="KAJ2843125.1"/>
    <property type="molecule type" value="Genomic_DNA"/>
</dbReference>
<keyword evidence="1" id="KW-0479">Metal-binding</keyword>
<dbReference type="GO" id="GO:1990112">
    <property type="term" value="C:RQC complex"/>
    <property type="evidence" value="ECO:0007669"/>
    <property type="project" value="UniProtKB-UniRule"/>
</dbReference>
<dbReference type="OrthoDB" id="6108at2759"/>
<gene>
    <name evidence="4" type="ORF">IWW36_005663</name>
</gene>
<proteinExistence type="inferred from homology"/>
<dbReference type="GO" id="GO:0043023">
    <property type="term" value="F:ribosomal large subunit binding"/>
    <property type="evidence" value="ECO:0007669"/>
    <property type="project" value="TreeGrafter"/>
</dbReference>
<dbReference type="Proteomes" id="UP001139887">
    <property type="component" value="Unassembled WGS sequence"/>
</dbReference>
<comment type="pathway">
    <text evidence="1">Protein modification; protein ubiquitination.</text>
</comment>
<feature type="domain" description="E3 ubiquitin-protein ligase listerin N-terminal" evidence="3">
    <location>
        <begin position="85"/>
        <end position="283"/>
    </location>
</feature>